<evidence type="ECO:0000256" key="9">
    <source>
        <dbReference type="ARBA" id="ARBA00023136"/>
    </source>
</evidence>
<dbReference type="SUPFAM" id="SSF49313">
    <property type="entry name" value="Cadherin-like"/>
    <property type="match status" value="6"/>
</dbReference>
<protein>
    <recommendedName>
        <fullName evidence="15">Cadherin domain-containing protein</fullName>
    </recommendedName>
</protein>
<sequence length="1217" mass="133375">MEWPSLLLVIATLSVGLLSRGALCDDTIDLDYTVEEETGVGVFIGDTWKDSRLLYNQSLLFQTFTKGNENVKYLAVNEANGIISTAKNIDREVICKREKECKINVEIAVYRKMVDPQTASFTSTMIVMLQVVIDVTDINDNSPKFPSRVVNLDVPENKPVGHTEETSVASDDDSEGPNSRLTYRFESPSDVFELSTAKANDGLEDLVITVKKVLDREVKQLYPLTVVATDLGSPQRNGTVLINVRVTDVNDQVPVFGQLNYTVNILENSDTSAPVVIVTASDGDEGENARLTYSLSTQVNQEIRDTFTVEPDTGKIFARKPLDYEARAAYQFYVSVSDNGSPPKSNFAYVTVNVIDVNDNAPEIQINLAPGRDMIQENAITVKSIGLVRAKDSDSGIYGKVTCTIGDTHFALDVVDVNQGVYQINLIRELDREEAPRLNVVVTCQDGDKRPLSASASFSITVLDVNDNDPIFLSSTLYGSVKENGGRQTSVMRVVAEDLDDDKNGRLTYSLTSGDDLTLFSINQDTGVISTTQTLDREVKQEYRLVVKATDNGDPKRSSAAQVIIKVLDENDNPPKFSKQAFFNSIVENLPPGSPAGDVPAYDTDSQENGRFVYSIFDVDLGDVDGKFFIIDPDTGLLKSNVSFDRELKSTYRFRVKVADPTVSNYFDIANVTVTIVDDNDHAPMVIQPPPNARTYHCMFNLTVGTVVTTFISSDEDDPSNVEISYELQEPVSRLKNSAPLFSIDALTGNMRLARQIRPEDVDTHKLEVVVRDGRQAAAQSSTVTVTVVVEAGSEEAMRAFDVDSGKTTNMIIVIIIVAVTIIIAIVIIAIICLIRRVDKKRGSHPPKQNGADTESKLYQAAKWVSSVSVPNDLCPEEARATLEVPCEKKKKKEVSFSLDDEVVGSQDADGSMGSAYSPSPKTMQRVDVIPFSLNAKQQGDFIVIDGMTQPDYSQHLYAVKNNTTADVPPDEHQFMEVSRQAEDRYSDASSGDTGTSDSGRGGSEDESHGHGNTSLEGDGRKLKFINSGPTSNKHDSAFSRYQQQQLGSDNEEIPGSPTPMLSESEKQSSNHCYIRRSFDQLPAHGIGYPAGASTSSARSSPSPSINTVTTSPYINGQSRHSSARLALSHTDVEGPFRVKKAEQQQQLLQTFSSPFAAGVPSTNTHPAWRRAKGLDTSWRSNASSHREDDDNTTTSGSYTINHDDVREDGYNPDIMV</sequence>
<organism evidence="16 17">
    <name type="scientific">Lymnaea stagnalis</name>
    <name type="common">Great pond snail</name>
    <name type="synonym">Helix stagnalis</name>
    <dbReference type="NCBI Taxonomy" id="6523"/>
    <lineage>
        <taxon>Eukaryota</taxon>
        <taxon>Metazoa</taxon>
        <taxon>Spiralia</taxon>
        <taxon>Lophotrochozoa</taxon>
        <taxon>Mollusca</taxon>
        <taxon>Gastropoda</taxon>
        <taxon>Heterobranchia</taxon>
        <taxon>Euthyneura</taxon>
        <taxon>Panpulmonata</taxon>
        <taxon>Hygrophila</taxon>
        <taxon>Lymnaeoidea</taxon>
        <taxon>Lymnaeidae</taxon>
        <taxon>Lymnaea</taxon>
    </lineage>
</organism>
<name>A0AAV2IM97_LYMST</name>
<dbReference type="Pfam" id="PF08266">
    <property type="entry name" value="Cadherin_2"/>
    <property type="match status" value="1"/>
</dbReference>
<feature type="domain" description="Cadherin" evidence="15">
    <location>
        <begin position="26"/>
        <end position="145"/>
    </location>
</feature>
<feature type="domain" description="Cadherin" evidence="15">
    <location>
        <begin position="473"/>
        <end position="577"/>
    </location>
</feature>
<dbReference type="Proteomes" id="UP001497497">
    <property type="component" value="Unassembled WGS sequence"/>
</dbReference>
<feature type="region of interest" description="Disordered" evidence="12">
    <location>
        <begin position="979"/>
        <end position="1071"/>
    </location>
</feature>
<keyword evidence="17" id="KW-1185">Reference proteome</keyword>
<evidence type="ECO:0000259" key="15">
    <source>
        <dbReference type="PROSITE" id="PS50268"/>
    </source>
</evidence>
<dbReference type="CDD" id="cd11304">
    <property type="entry name" value="Cadherin_repeat"/>
    <property type="match status" value="7"/>
</dbReference>
<feature type="compositionally biased region" description="Basic and acidic residues" evidence="12">
    <location>
        <begin position="155"/>
        <end position="165"/>
    </location>
</feature>
<reference evidence="16 17" key="1">
    <citation type="submission" date="2024-04" db="EMBL/GenBank/DDBJ databases">
        <authorList>
            <consortium name="Genoscope - CEA"/>
            <person name="William W."/>
        </authorList>
    </citation>
    <scope>NUCLEOTIDE SEQUENCE [LARGE SCALE GENOMIC DNA]</scope>
</reference>
<feature type="domain" description="Cadherin" evidence="15">
    <location>
        <begin position="701"/>
        <end position="801"/>
    </location>
</feature>
<evidence type="ECO:0000256" key="1">
    <source>
        <dbReference type="ARBA" id="ARBA00004251"/>
    </source>
</evidence>
<keyword evidence="10" id="KW-0325">Glycoprotein</keyword>
<dbReference type="PROSITE" id="PS50268">
    <property type="entry name" value="CADHERIN_2"/>
    <property type="match status" value="7"/>
</dbReference>
<gene>
    <name evidence="16" type="ORF">GSLYS_00021599001</name>
</gene>
<dbReference type="GO" id="GO:0005509">
    <property type="term" value="F:calcium ion binding"/>
    <property type="evidence" value="ECO:0007669"/>
    <property type="project" value="UniProtKB-UniRule"/>
</dbReference>
<evidence type="ECO:0000313" key="17">
    <source>
        <dbReference type="Proteomes" id="UP001497497"/>
    </source>
</evidence>
<dbReference type="InterPro" id="IPR015919">
    <property type="entry name" value="Cadherin-like_sf"/>
</dbReference>
<dbReference type="FunFam" id="2.60.40.60:FF:000092">
    <property type="entry name" value="Protocadherin 8"/>
    <property type="match status" value="1"/>
</dbReference>
<dbReference type="Gene3D" id="2.60.40.60">
    <property type="entry name" value="Cadherins"/>
    <property type="match status" value="7"/>
</dbReference>
<keyword evidence="2" id="KW-1003">Cell membrane</keyword>
<evidence type="ECO:0000256" key="11">
    <source>
        <dbReference type="PROSITE-ProRule" id="PRU00043"/>
    </source>
</evidence>
<dbReference type="AlphaFoldDB" id="A0AAV2IM97"/>
<dbReference type="InterPro" id="IPR002126">
    <property type="entry name" value="Cadherin-like_dom"/>
</dbReference>
<feature type="chain" id="PRO_5043886766" description="Cadherin domain-containing protein" evidence="14">
    <location>
        <begin position="25"/>
        <end position="1217"/>
    </location>
</feature>
<dbReference type="InterPro" id="IPR013164">
    <property type="entry name" value="Cadherin_N"/>
</dbReference>
<feature type="compositionally biased region" description="Polar residues" evidence="12">
    <location>
        <begin position="1040"/>
        <end position="1049"/>
    </location>
</feature>
<comment type="caution">
    <text evidence="16">The sequence shown here is derived from an EMBL/GenBank/DDBJ whole genome shotgun (WGS) entry which is preliminary data.</text>
</comment>
<keyword evidence="3 13" id="KW-0812">Transmembrane</keyword>
<evidence type="ECO:0000256" key="4">
    <source>
        <dbReference type="ARBA" id="ARBA00022729"/>
    </source>
</evidence>
<evidence type="ECO:0000256" key="14">
    <source>
        <dbReference type="SAM" id="SignalP"/>
    </source>
</evidence>
<evidence type="ECO:0000256" key="7">
    <source>
        <dbReference type="ARBA" id="ARBA00022889"/>
    </source>
</evidence>
<dbReference type="GO" id="GO:0005886">
    <property type="term" value="C:plasma membrane"/>
    <property type="evidence" value="ECO:0007669"/>
    <property type="project" value="UniProtKB-SubCell"/>
</dbReference>
<feature type="transmembrane region" description="Helical" evidence="13">
    <location>
        <begin position="811"/>
        <end position="835"/>
    </location>
</feature>
<dbReference type="GO" id="GO:0007156">
    <property type="term" value="P:homophilic cell adhesion via plasma membrane adhesion molecules"/>
    <property type="evidence" value="ECO:0007669"/>
    <property type="project" value="InterPro"/>
</dbReference>
<feature type="domain" description="Cadherin" evidence="15">
    <location>
        <begin position="146"/>
        <end position="256"/>
    </location>
</feature>
<dbReference type="InterPro" id="IPR020894">
    <property type="entry name" value="Cadherin_CS"/>
</dbReference>
<dbReference type="FunFam" id="2.60.40.60:FF:000020">
    <property type="entry name" value="Dachsous cadherin-related 1b"/>
    <property type="match status" value="1"/>
</dbReference>
<feature type="compositionally biased region" description="Polar residues" evidence="12">
    <location>
        <begin position="1106"/>
        <end position="1121"/>
    </location>
</feature>
<keyword evidence="7" id="KW-0130">Cell adhesion</keyword>
<dbReference type="EMBL" id="CAXITT010001259">
    <property type="protein sequence ID" value="CAL1548282.1"/>
    <property type="molecule type" value="Genomic_DNA"/>
</dbReference>
<dbReference type="InterPro" id="IPR050174">
    <property type="entry name" value="Protocadherin/Cadherin-CA"/>
</dbReference>
<dbReference type="Pfam" id="PF00028">
    <property type="entry name" value="Cadherin"/>
    <property type="match status" value="6"/>
</dbReference>
<dbReference type="FunFam" id="2.60.40.60:FF:000007">
    <property type="entry name" value="Protocadherin alpha 2"/>
    <property type="match status" value="1"/>
</dbReference>
<evidence type="ECO:0000256" key="6">
    <source>
        <dbReference type="ARBA" id="ARBA00022837"/>
    </source>
</evidence>
<evidence type="ECO:0000256" key="10">
    <source>
        <dbReference type="ARBA" id="ARBA00023180"/>
    </source>
</evidence>
<feature type="region of interest" description="Disordered" evidence="12">
    <location>
        <begin position="1175"/>
        <end position="1217"/>
    </location>
</feature>
<feature type="region of interest" description="Disordered" evidence="12">
    <location>
        <begin position="149"/>
        <end position="178"/>
    </location>
</feature>
<feature type="signal peptide" evidence="14">
    <location>
        <begin position="1"/>
        <end position="24"/>
    </location>
</feature>
<accession>A0AAV2IM97</accession>
<keyword evidence="8 13" id="KW-1133">Transmembrane helix</keyword>
<evidence type="ECO:0000256" key="3">
    <source>
        <dbReference type="ARBA" id="ARBA00022692"/>
    </source>
</evidence>
<feature type="region of interest" description="Disordered" evidence="12">
    <location>
        <begin position="1086"/>
        <end position="1123"/>
    </location>
</feature>
<evidence type="ECO:0000256" key="8">
    <source>
        <dbReference type="ARBA" id="ARBA00022989"/>
    </source>
</evidence>
<feature type="domain" description="Cadherin" evidence="15">
    <location>
        <begin position="257"/>
        <end position="364"/>
    </location>
</feature>
<keyword evidence="6 11" id="KW-0106">Calcium</keyword>
<dbReference type="PANTHER" id="PTHR24028:SF328">
    <property type="entry name" value="CADHERIN-3"/>
    <property type="match status" value="1"/>
</dbReference>
<feature type="compositionally biased region" description="Low complexity" evidence="12">
    <location>
        <begin position="1090"/>
        <end position="1105"/>
    </location>
</feature>
<keyword evidence="9 13" id="KW-0472">Membrane</keyword>
<keyword evidence="4 14" id="KW-0732">Signal</keyword>
<dbReference type="PANTHER" id="PTHR24028">
    <property type="entry name" value="CADHERIN-87A"/>
    <property type="match status" value="1"/>
</dbReference>
<feature type="domain" description="Cadherin" evidence="15">
    <location>
        <begin position="375"/>
        <end position="472"/>
    </location>
</feature>
<evidence type="ECO:0000313" key="16">
    <source>
        <dbReference type="EMBL" id="CAL1548282.1"/>
    </source>
</evidence>
<comment type="subcellular location">
    <subcellularLocation>
        <location evidence="1">Cell membrane</location>
        <topology evidence="1">Single-pass type I membrane protein</topology>
    </subcellularLocation>
</comment>
<evidence type="ECO:0000256" key="12">
    <source>
        <dbReference type="SAM" id="MobiDB-lite"/>
    </source>
</evidence>
<proteinExistence type="predicted"/>
<feature type="domain" description="Cadherin" evidence="15">
    <location>
        <begin position="578"/>
        <end position="686"/>
    </location>
</feature>
<dbReference type="SMART" id="SM00112">
    <property type="entry name" value="CA"/>
    <property type="match status" value="7"/>
</dbReference>
<evidence type="ECO:0000256" key="2">
    <source>
        <dbReference type="ARBA" id="ARBA00022475"/>
    </source>
</evidence>
<dbReference type="PRINTS" id="PR00205">
    <property type="entry name" value="CADHERIN"/>
</dbReference>
<dbReference type="PROSITE" id="PS00232">
    <property type="entry name" value="CADHERIN_1"/>
    <property type="match status" value="3"/>
</dbReference>
<evidence type="ECO:0000256" key="13">
    <source>
        <dbReference type="SAM" id="Phobius"/>
    </source>
</evidence>
<dbReference type="FunFam" id="2.60.40.60:FF:000275">
    <property type="entry name" value="Si:dkey-30k22.7"/>
    <property type="match status" value="1"/>
</dbReference>
<evidence type="ECO:0000256" key="5">
    <source>
        <dbReference type="ARBA" id="ARBA00022737"/>
    </source>
</evidence>
<keyword evidence="5" id="KW-0677">Repeat</keyword>
<feature type="compositionally biased region" description="Low complexity" evidence="12">
    <location>
        <begin position="988"/>
        <end position="999"/>
    </location>
</feature>